<dbReference type="EMBL" id="JAVDTH010000012">
    <property type="protein sequence ID" value="MDR6712897.1"/>
    <property type="molecule type" value="Genomic_DNA"/>
</dbReference>
<reference evidence="1" key="1">
    <citation type="submission" date="2023-07" db="EMBL/GenBank/DDBJ databases">
        <title>Sorghum-associated microbial communities from plants grown in Nebraska, USA.</title>
        <authorList>
            <person name="Schachtman D."/>
        </authorList>
    </citation>
    <scope>NUCLEOTIDE SEQUENCE</scope>
    <source>
        <strain evidence="1">BE56</strain>
    </source>
</reference>
<accession>A0ACC6K3C0</accession>
<dbReference type="Proteomes" id="UP001259587">
    <property type="component" value="Unassembled WGS sequence"/>
</dbReference>
<protein>
    <submittedName>
        <fullName evidence="1">Uncharacterized protein</fullName>
    </submittedName>
</protein>
<comment type="caution">
    <text evidence="1">The sequence shown here is derived from an EMBL/GenBank/DDBJ whole genome shotgun (WGS) entry which is preliminary data.</text>
</comment>
<gene>
    <name evidence="1" type="ORF">J2W83_002499</name>
</gene>
<name>A0ACC6K3C0_9PSED</name>
<organism evidence="1 2">
    <name type="scientific">Pseudomonas hunanensis</name>
    <dbReference type="NCBI Taxonomy" id="1247546"/>
    <lineage>
        <taxon>Bacteria</taxon>
        <taxon>Pseudomonadati</taxon>
        <taxon>Pseudomonadota</taxon>
        <taxon>Gammaproteobacteria</taxon>
        <taxon>Pseudomonadales</taxon>
        <taxon>Pseudomonadaceae</taxon>
        <taxon>Pseudomonas</taxon>
    </lineage>
</organism>
<evidence type="ECO:0000313" key="2">
    <source>
        <dbReference type="Proteomes" id="UP001259587"/>
    </source>
</evidence>
<sequence length="205" mass="23191">MVLHGLAGRMGLGLGDWVFIHLMWWRHWPLPPLRRVTFWQTPGVPAQPKNNQKGLGSIIRPFAALRVPSLRSCSGRTALYGPSWASALSGHPWPPPPYARPALGLLKSLVDQEQDQDQQPGQRLANRCALALFIYQRICGVAGRAAPCDLHWQSRPLRGASPLLQVQRRIQNLRNPCRSGLVPRRGPNIHHPCHYQKQRQPRRHP</sequence>
<keyword evidence="2" id="KW-1185">Reference proteome</keyword>
<evidence type="ECO:0000313" key="1">
    <source>
        <dbReference type="EMBL" id="MDR6712897.1"/>
    </source>
</evidence>
<proteinExistence type="predicted"/>